<dbReference type="EMBL" id="SAWZ01000002">
    <property type="protein sequence ID" value="RXR07040.1"/>
    <property type="molecule type" value="Genomic_DNA"/>
</dbReference>
<dbReference type="AlphaFoldDB" id="A0A4Q1JXL7"/>
<dbReference type="RefSeq" id="WP_129469851.1">
    <property type="nucleotide sequence ID" value="NZ_SAWZ01000002.1"/>
</dbReference>
<evidence type="ECO:0000256" key="1">
    <source>
        <dbReference type="ARBA" id="ARBA00022679"/>
    </source>
</evidence>
<gene>
    <name evidence="4" type="ORF">EPA99_03655</name>
</gene>
<feature type="domain" description="N-acetyltransferase" evidence="3">
    <location>
        <begin position="7"/>
        <end position="148"/>
    </location>
</feature>
<dbReference type="Gene3D" id="3.40.630.30">
    <property type="match status" value="1"/>
</dbReference>
<dbReference type="Proteomes" id="UP000289784">
    <property type="component" value="Unassembled WGS sequence"/>
</dbReference>
<dbReference type="SUPFAM" id="SSF55729">
    <property type="entry name" value="Acyl-CoA N-acyltransferases (Nat)"/>
    <property type="match status" value="1"/>
</dbReference>
<keyword evidence="1 4" id="KW-0808">Transferase</keyword>
<dbReference type="InterPro" id="IPR016181">
    <property type="entry name" value="Acyl_CoA_acyltransferase"/>
</dbReference>
<keyword evidence="2" id="KW-0012">Acyltransferase</keyword>
<accession>A0A4Q1JXL7</accession>
<dbReference type="Pfam" id="PF13673">
    <property type="entry name" value="Acetyltransf_10"/>
    <property type="match status" value="1"/>
</dbReference>
<organism evidence="4 5">
    <name type="scientific">Pseudoxanthomonas composti</name>
    <dbReference type="NCBI Taxonomy" id="2137479"/>
    <lineage>
        <taxon>Bacteria</taxon>
        <taxon>Pseudomonadati</taxon>
        <taxon>Pseudomonadota</taxon>
        <taxon>Gammaproteobacteria</taxon>
        <taxon>Lysobacterales</taxon>
        <taxon>Lysobacteraceae</taxon>
        <taxon>Pseudoxanthomonas</taxon>
    </lineage>
</organism>
<dbReference type="InterPro" id="IPR000182">
    <property type="entry name" value="GNAT_dom"/>
</dbReference>
<protein>
    <submittedName>
        <fullName evidence="4">GNAT family N-acetyltransferase</fullName>
    </submittedName>
</protein>
<comment type="caution">
    <text evidence="4">The sequence shown here is derived from an EMBL/GenBank/DDBJ whole genome shotgun (WGS) entry which is preliminary data.</text>
</comment>
<keyword evidence="5" id="KW-1185">Reference proteome</keyword>
<proteinExistence type="predicted"/>
<dbReference type="PANTHER" id="PTHR43877">
    <property type="entry name" value="AMINOALKYLPHOSPHONATE N-ACETYLTRANSFERASE-RELATED-RELATED"/>
    <property type="match status" value="1"/>
</dbReference>
<sequence>MPLPDSLRLRPAVEADIPALFALRKQTMEAHMRASGAQTSDDYHMAKLRKGYELAQVLEEEGRIVGLFKVDRGHDPWKVIQIHLAPALQGRGIGKALISDFIQEARQAGCDVTLNVLTQNPARALYERLGFVVTGEEGSEYVMLLRQR</sequence>
<evidence type="ECO:0000313" key="5">
    <source>
        <dbReference type="Proteomes" id="UP000289784"/>
    </source>
</evidence>
<evidence type="ECO:0000259" key="3">
    <source>
        <dbReference type="PROSITE" id="PS51186"/>
    </source>
</evidence>
<dbReference type="InterPro" id="IPR050832">
    <property type="entry name" value="Bact_Acetyltransf"/>
</dbReference>
<name>A0A4Q1JXL7_9GAMM</name>
<dbReference type="PROSITE" id="PS51186">
    <property type="entry name" value="GNAT"/>
    <property type="match status" value="1"/>
</dbReference>
<evidence type="ECO:0000313" key="4">
    <source>
        <dbReference type="EMBL" id="RXR07040.1"/>
    </source>
</evidence>
<dbReference type="PANTHER" id="PTHR43877:SF2">
    <property type="entry name" value="AMINOALKYLPHOSPHONATE N-ACETYLTRANSFERASE-RELATED"/>
    <property type="match status" value="1"/>
</dbReference>
<dbReference type="CDD" id="cd04301">
    <property type="entry name" value="NAT_SF"/>
    <property type="match status" value="1"/>
</dbReference>
<dbReference type="OrthoDB" id="5525374at2"/>
<evidence type="ECO:0000256" key="2">
    <source>
        <dbReference type="ARBA" id="ARBA00023315"/>
    </source>
</evidence>
<dbReference type="GO" id="GO:0016747">
    <property type="term" value="F:acyltransferase activity, transferring groups other than amino-acyl groups"/>
    <property type="evidence" value="ECO:0007669"/>
    <property type="project" value="InterPro"/>
</dbReference>
<reference evidence="4 5" key="1">
    <citation type="submission" date="2019-01" db="EMBL/GenBank/DDBJ databases">
        <title>Pseudoxanthomonas composti sp. nov., isolated from compost.</title>
        <authorList>
            <person name="Yang G."/>
        </authorList>
    </citation>
    <scope>NUCLEOTIDE SEQUENCE [LARGE SCALE GENOMIC DNA]</scope>
    <source>
        <strain evidence="4 5">GSS15</strain>
    </source>
</reference>